<dbReference type="PANTHER" id="PTHR40038">
    <property type="entry name" value="MEMBRANE-ASSOCIATED PROTEIN TCAA"/>
    <property type="match status" value="1"/>
</dbReference>
<evidence type="ECO:0000259" key="2">
    <source>
        <dbReference type="Pfam" id="PF08308"/>
    </source>
</evidence>
<dbReference type="Proteomes" id="UP000070260">
    <property type="component" value="Chromosome"/>
</dbReference>
<feature type="transmembrane region" description="Helical" evidence="1">
    <location>
        <begin position="34"/>
        <end position="53"/>
    </location>
</feature>
<keyword evidence="1" id="KW-0472">Membrane</keyword>
<organism evidence="4 5">
    <name type="scientific">Clostridium perfringens</name>
    <dbReference type="NCBI Taxonomy" id="1502"/>
    <lineage>
        <taxon>Bacteria</taxon>
        <taxon>Bacillati</taxon>
        <taxon>Bacillota</taxon>
        <taxon>Clostridia</taxon>
        <taxon>Eubacteriales</taxon>
        <taxon>Clostridiaceae</taxon>
        <taxon>Clostridium</taxon>
    </lineage>
</organism>
<dbReference type="Pfam" id="PF08308">
    <property type="entry name" value="PEGA"/>
    <property type="match status" value="1"/>
</dbReference>
<accession>A0A127EIZ8</accession>
<dbReference type="AlphaFoldDB" id="A0A127EIZ8"/>
<name>A0A127EIZ8_CLOPF</name>
<evidence type="ECO:0000259" key="3">
    <source>
        <dbReference type="Pfam" id="PF22820"/>
    </source>
</evidence>
<evidence type="ECO:0000256" key="1">
    <source>
        <dbReference type="SAM" id="Phobius"/>
    </source>
</evidence>
<dbReference type="PANTHER" id="PTHR40038:SF1">
    <property type="entry name" value="MEMBRANE-ASSOCIATED PROTEIN TCAA"/>
    <property type="match status" value="1"/>
</dbReference>
<dbReference type="RefSeq" id="WP_061428381.1">
    <property type="nucleotide sequence ID" value="NZ_CATNZO010000001.1"/>
</dbReference>
<proteinExistence type="predicted"/>
<dbReference type="InterPro" id="IPR013229">
    <property type="entry name" value="PEGA"/>
</dbReference>
<reference evidence="4 5" key="1">
    <citation type="journal article" date="2016" name="PLoS ONE">
        <title>Plasmid Characterization and Chromosome Analysis of Two netF+ Clostridium perfringens Isolates Associated with Foal and Canine Necrotizing Enteritis.</title>
        <authorList>
            <person name="Mehdizadeh Gohari I."/>
            <person name="Kropinski A.M."/>
            <person name="Weese S.J."/>
            <person name="Parreira V.R."/>
            <person name="Whitehead A.E."/>
            <person name="Boerlin P."/>
            <person name="Prescott J.F."/>
        </authorList>
    </citation>
    <scope>NUCLEOTIDE SEQUENCE [LARGE SCALE GENOMIC DNA]</scope>
    <source>
        <strain evidence="4 5">JP838</strain>
    </source>
</reference>
<dbReference type="OrthoDB" id="1895190at2"/>
<evidence type="ECO:0000313" key="5">
    <source>
        <dbReference type="Proteomes" id="UP000070260"/>
    </source>
</evidence>
<dbReference type="Pfam" id="PF22820">
    <property type="entry name" value="TcaA_3rd_4th"/>
    <property type="match status" value="1"/>
</dbReference>
<protein>
    <submittedName>
        <fullName evidence="4">FAD-dependent oxidoreductase</fullName>
    </submittedName>
</protein>
<keyword evidence="1" id="KW-1133">Transmembrane helix</keyword>
<sequence>MDKLRESITGVGHNICSFYKRVKDKIIKEKDPKVIIICVIALALIIVFLYGNVSSKKRDVIEQLSNSLSKGNERALMNLIEDGNKNSGITKEELIPYIDFFKADKSRINKLVSSLENGDEIYSTKLESKKSFWGEKWYVVIQKKKLIVASNFPEASVYLNDNFIGTTNTSRTLEIPNLIPGVYDLKIEKKAYNSNLVEEKNIVFMDNNKIDIPLNGTLVTVKSSFEDSNVYINGEDSGIKVKDFKDVGPFPKDGSTYLTIKCNTPWGEIDSQKVYVEDHPEINIELDLKDTIIKDDVEKVLKEFYSSVFQALNSEDKNDIRNAKDEVKDNIYNTLSQKYFLLKNDYDISDLKIKMENSSIERNHGVYEASIVVNVSYKIKKKILGIDVKSESMEKNFFTNMKYENGKWIVYNVQDFSLPGLEEEKSN</sequence>
<evidence type="ECO:0000313" key="4">
    <source>
        <dbReference type="EMBL" id="AMN35925.1"/>
    </source>
</evidence>
<feature type="domain" description="PEGA" evidence="2">
    <location>
        <begin position="145"/>
        <end position="193"/>
    </location>
</feature>
<keyword evidence="1" id="KW-0812">Transmembrane</keyword>
<dbReference type="PATRIC" id="fig|1502.177.peg.1891"/>
<feature type="domain" description="TcaA 4th" evidence="3">
    <location>
        <begin position="216"/>
        <end position="285"/>
    </location>
</feature>
<gene>
    <name evidence="4" type="ORF">JFP838_09215</name>
</gene>
<dbReference type="InterPro" id="IPR054530">
    <property type="entry name" value="TcaA_4th"/>
</dbReference>
<dbReference type="EMBL" id="CP010994">
    <property type="protein sequence ID" value="AMN35925.1"/>
    <property type="molecule type" value="Genomic_DNA"/>
</dbReference>